<feature type="transmembrane region" description="Helical" evidence="12">
    <location>
        <begin position="125"/>
        <end position="144"/>
    </location>
</feature>
<dbReference type="GO" id="GO:0015203">
    <property type="term" value="F:polyamine transmembrane transporter activity"/>
    <property type="evidence" value="ECO:0007669"/>
    <property type="project" value="UniProtKB-ARBA"/>
</dbReference>
<dbReference type="InterPro" id="IPR002293">
    <property type="entry name" value="AA/rel_permease1"/>
</dbReference>
<dbReference type="Gene3D" id="1.20.1740.10">
    <property type="entry name" value="Amino acid/polyamine transporter I"/>
    <property type="match status" value="1"/>
</dbReference>
<feature type="transmembrane region" description="Helical" evidence="12">
    <location>
        <begin position="312"/>
        <end position="334"/>
    </location>
</feature>
<feature type="transmembrane region" description="Helical" evidence="12">
    <location>
        <begin position="237"/>
        <end position="260"/>
    </location>
</feature>
<evidence type="ECO:0000256" key="3">
    <source>
        <dbReference type="ARBA" id="ARBA00022475"/>
    </source>
</evidence>
<sequence>MANFPFKLSFPSFLSPSRSQSKPSHHNPAPYSLLPKMQAQEIQLQPSQVQTAPQNDQKEPINQPTPSSLMDTSNLLPPSRQTCTVPKPISTTKSSSNKLKLIPLIFLIYFEVAGGPYGAEESIQAVGPLYAIIGFFIFPFLWGVPESLVTAELATALPGNGGFVVWADRAFGPFFGSLMGTWKYLSCVINIGAYPPMCADYISRAYPPAAAGPGRSVAISITVVLLCLLNYTGLSVVGWGAVVLAVVTLTPFFLITILAIRRIQPKRWLVQVETKDWRLFINTLFWNLNYWDSASTMAGEVEQPEKIFPKGLAIAVVICSVSYFLPLMACTGAIGSPPEAWVNGYFADVAEMVGGDWLKYWIQAGAVLSSIGLYEAQLSSGAFQLLGMADLGLLPSFFAVRAPKFDTPWVGILSSCIITLTISFLPFEDIVATANILYSLGMLLEFATFLWLRVKYSDLMRPYRVPMGIPGLIVMCLFPSVFLGYVIAVAHPRVFALSAVLTAAGITVHYLMRYCRSSGLLKFTDGGRVDQHQQLEQKSIIPGHEEEINGVV</sequence>
<evidence type="ECO:0000256" key="6">
    <source>
        <dbReference type="ARBA" id="ARBA00022989"/>
    </source>
</evidence>
<dbReference type="EMBL" id="JAMFTS010000004">
    <property type="protein sequence ID" value="KAJ4764671.1"/>
    <property type="molecule type" value="Genomic_DNA"/>
</dbReference>
<evidence type="ECO:0000313" key="14">
    <source>
        <dbReference type="Proteomes" id="UP001140206"/>
    </source>
</evidence>
<feature type="region of interest" description="Disordered" evidence="11">
    <location>
        <begin position="11"/>
        <end position="74"/>
    </location>
</feature>
<dbReference type="GO" id="GO:0005886">
    <property type="term" value="C:plasma membrane"/>
    <property type="evidence" value="ECO:0007669"/>
    <property type="project" value="UniProtKB-SubCell"/>
</dbReference>
<feature type="transmembrane region" description="Helical" evidence="12">
    <location>
        <begin position="431"/>
        <end position="452"/>
    </location>
</feature>
<dbReference type="InterPro" id="IPR044566">
    <property type="entry name" value="RMV1-like"/>
</dbReference>
<dbReference type="FunFam" id="1.20.1740.10:FF:000041">
    <property type="entry name" value="Amino acid permease, putative"/>
    <property type="match status" value="1"/>
</dbReference>
<keyword evidence="7 12" id="KW-0472">Membrane</keyword>
<evidence type="ECO:0000256" key="5">
    <source>
        <dbReference type="ARBA" id="ARBA00022847"/>
    </source>
</evidence>
<evidence type="ECO:0000256" key="4">
    <source>
        <dbReference type="ARBA" id="ARBA00022692"/>
    </source>
</evidence>
<evidence type="ECO:0000256" key="12">
    <source>
        <dbReference type="SAM" id="Phobius"/>
    </source>
</evidence>
<keyword evidence="2" id="KW-0813">Transport</keyword>
<evidence type="ECO:0000256" key="11">
    <source>
        <dbReference type="SAM" id="MobiDB-lite"/>
    </source>
</evidence>
<dbReference type="AlphaFoldDB" id="A0AAV8DC63"/>
<comment type="similarity">
    <text evidence="8">Belongs to the amino acid-polyamine-organocation (APC) superfamily. Polyamine:cation symporter (PHS) (TC 2.A.3.12) family.</text>
</comment>
<feature type="compositionally biased region" description="Low complexity" evidence="11">
    <location>
        <begin position="11"/>
        <end position="22"/>
    </location>
</feature>
<keyword evidence="5" id="KW-0769">Symport</keyword>
<evidence type="ECO:0000256" key="8">
    <source>
        <dbReference type="ARBA" id="ARBA00024041"/>
    </source>
</evidence>
<dbReference type="Proteomes" id="UP001140206">
    <property type="component" value="Chromosome 4"/>
</dbReference>
<name>A0AAV8DC63_9POAL</name>
<feature type="compositionally biased region" description="Polar residues" evidence="11">
    <location>
        <begin position="40"/>
        <end position="74"/>
    </location>
</feature>
<keyword evidence="4 12" id="KW-0812">Transmembrane</keyword>
<accession>A0AAV8DC63</accession>
<evidence type="ECO:0000256" key="7">
    <source>
        <dbReference type="ARBA" id="ARBA00023136"/>
    </source>
</evidence>
<evidence type="ECO:0000256" key="2">
    <source>
        <dbReference type="ARBA" id="ARBA00022448"/>
    </source>
</evidence>
<feature type="transmembrane region" description="Helical" evidence="12">
    <location>
        <begin position="464"/>
        <end position="488"/>
    </location>
</feature>
<keyword evidence="14" id="KW-1185">Reference proteome</keyword>
<organism evidence="13 14">
    <name type="scientific">Rhynchospora pubera</name>
    <dbReference type="NCBI Taxonomy" id="906938"/>
    <lineage>
        <taxon>Eukaryota</taxon>
        <taxon>Viridiplantae</taxon>
        <taxon>Streptophyta</taxon>
        <taxon>Embryophyta</taxon>
        <taxon>Tracheophyta</taxon>
        <taxon>Spermatophyta</taxon>
        <taxon>Magnoliopsida</taxon>
        <taxon>Liliopsida</taxon>
        <taxon>Poales</taxon>
        <taxon>Cyperaceae</taxon>
        <taxon>Cyperoideae</taxon>
        <taxon>Rhynchosporeae</taxon>
        <taxon>Rhynchospora</taxon>
    </lineage>
</organism>
<evidence type="ECO:0000256" key="9">
    <source>
        <dbReference type="ARBA" id="ARBA00074311"/>
    </source>
</evidence>
<dbReference type="GO" id="GO:0015293">
    <property type="term" value="F:symporter activity"/>
    <property type="evidence" value="ECO:0007669"/>
    <property type="project" value="UniProtKB-KW"/>
</dbReference>
<protein>
    <recommendedName>
        <fullName evidence="9">Polyamine transporter PUT1</fullName>
    </recommendedName>
    <alternativeName>
        <fullName evidence="10">Polyamine uptake transporter 1</fullName>
    </alternativeName>
</protein>
<reference evidence="13" key="1">
    <citation type="submission" date="2022-08" db="EMBL/GenBank/DDBJ databases">
        <authorList>
            <person name="Marques A."/>
        </authorList>
    </citation>
    <scope>NUCLEOTIDE SEQUENCE</scope>
    <source>
        <strain evidence="13">RhyPub2mFocal</strain>
        <tissue evidence="13">Leaves</tissue>
    </source>
</reference>
<proteinExistence type="inferred from homology"/>
<comment type="subcellular location">
    <subcellularLocation>
        <location evidence="1">Cell membrane</location>
        <topology evidence="1">Multi-pass membrane protein</topology>
    </subcellularLocation>
</comment>
<feature type="transmembrane region" description="Helical" evidence="12">
    <location>
        <begin position="494"/>
        <end position="512"/>
    </location>
</feature>
<evidence type="ECO:0000256" key="10">
    <source>
        <dbReference type="ARBA" id="ARBA00080801"/>
    </source>
</evidence>
<dbReference type="PANTHER" id="PTHR45826:SF22">
    <property type="entry name" value="EXPRESSED PROTEIN"/>
    <property type="match status" value="1"/>
</dbReference>
<comment type="caution">
    <text evidence="13">The sequence shown here is derived from an EMBL/GenBank/DDBJ whole genome shotgun (WGS) entry which is preliminary data.</text>
</comment>
<evidence type="ECO:0000313" key="13">
    <source>
        <dbReference type="EMBL" id="KAJ4764671.1"/>
    </source>
</evidence>
<gene>
    <name evidence="13" type="ORF">LUZ62_075046</name>
</gene>
<dbReference type="PANTHER" id="PTHR45826">
    <property type="entry name" value="POLYAMINE TRANSPORTER PUT1"/>
    <property type="match status" value="1"/>
</dbReference>
<keyword evidence="6 12" id="KW-1133">Transmembrane helix</keyword>
<feature type="transmembrane region" description="Helical" evidence="12">
    <location>
        <begin position="101"/>
        <end position="119"/>
    </location>
</feature>
<feature type="transmembrane region" description="Helical" evidence="12">
    <location>
        <begin position="407"/>
        <end position="425"/>
    </location>
</feature>
<feature type="transmembrane region" description="Helical" evidence="12">
    <location>
        <begin position="212"/>
        <end position="231"/>
    </location>
</feature>
<dbReference type="Pfam" id="PF13520">
    <property type="entry name" value="AA_permease_2"/>
    <property type="match status" value="1"/>
</dbReference>
<evidence type="ECO:0000256" key="1">
    <source>
        <dbReference type="ARBA" id="ARBA00004651"/>
    </source>
</evidence>
<keyword evidence="3" id="KW-1003">Cell membrane</keyword>